<feature type="compositionally biased region" description="Acidic residues" evidence="1">
    <location>
        <begin position="17"/>
        <end position="29"/>
    </location>
</feature>
<organism evidence="2 3">
    <name type="scientific">Pandoravirus salinus</name>
    <dbReference type="NCBI Taxonomy" id="1349410"/>
    <lineage>
        <taxon>Viruses</taxon>
        <taxon>Pandoravirus</taxon>
    </lineage>
</organism>
<name>S4VXK9_9VIRU</name>
<protein>
    <submittedName>
        <fullName evidence="2">Uncharacterized protein</fullName>
    </submittedName>
</protein>
<feature type="region of interest" description="Disordered" evidence="1">
    <location>
        <begin position="1"/>
        <end position="58"/>
    </location>
</feature>
<reference evidence="2 3" key="1">
    <citation type="journal article" date="2013" name="Science">
        <title>Pandoraviruses: amoeba viruses with genomes up to 2.5 Mb reaching that of parasitic eukaryotes.</title>
        <authorList>
            <person name="Philippe N."/>
            <person name="Legendre M."/>
            <person name="Doutre G."/>
            <person name="Coute Y."/>
            <person name="Poirot O."/>
            <person name="Lescot M."/>
            <person name="Arslan D."/>
            <person name="Seltzer V."/>
            <person name="Bertaux L."/>
            <person name="Bruley C."/>
            <person name="Garin J."/>
            <person name="Claverie J.M."/>
            <person name="Abergel C."/>
        </authorList>
    </citation>
    <scope>NUCLEOTIDE SEQUENCE [LARGE SCALE GENOMIC DNA]</scope>
</reference>
<dbReference type="GeneID" id="16607191"/>
<keyword evidence="3" id="KW-1185">Reference proteome</keyword>
<evidence type="ECO:0000313" key="2">
    <source>
        <dbReference type="EMBL" id="AGO85404.1"/>
    </source>
</evidence>
<sequence>MECDGDDEQRAMQVEIADGDADSAEDDCAQEQLDRSDDGGEGGEDNQCDGDDRGADESDARGRLNVEAEVAALRALCHLAREGTPRPEQEAELARLKAGDVIGDVRLGDVDPAHGHYVDVRMIERYERMWSHLAASEACTAHMSTVASGWPPTLADVEQAYRDLDGAYRRRYRGGDHTGGEDPSQALIVYLVAEARAGYWSPGDILVDALVRTLERSASTMIASRHWPHCPDPFGGRSVPRHVHGSACVLSDEIDVDYFVLVARRSDTAEAVLVAVPEAGRAHAIAAASLLHGSPHDRAAASMPVDAAGTCRCVRPCASMLPAFLGAVATVLRKPASALHPEDGIGERDVAIADGARHVSFAVQAIPSLYDAPRGVIQALHEIDDGPYAWRQAEQLCGLWIEPGQLALALSLAAGARAATMVDPPASSLTDMAAAAYEGPLDAPGMCDEAKALVATRIWRRVCSTAADAMGRLPDGERLIDVALALGVAPTDAERAVPELLCGRLIEPAVRAMVRARGLGIVTDVQTMDAPDRRVLDVPAVQAMGVAARLAPDDDPTSNGVMVLADVIARQGGRVDVGRDLASSHHLAEALTRTLWPSASPDERAAWARLYAADPTSRPDPTDVALMEALALRMGIALGDHHRATAGALCGLLALAVHWPA</sequence>
<accession>S4VXK9</accession>
<evidence type="ECO:0000256" key="1">
    <source>
        <dbReference type="SAM" id="MobiDB-lite"/>
    </source>
</evidence>
<evidence type="ECO:0000313" key="3">
    <source>
        <dbReference type="Proteomes" id="UP000204584"/>
    </source>
</evidence>
<feature type="compositionally biased region" description="Acidic residues" evidence="1">
    <location>
        <begin position="39"/>
        <end position="49"/>
    </location>
</feature>
<dbReference type="KEGG" id="vg:16607191"/>
<dbReference type="RefSeq" id="YP_008438480.1">
    <property type="nucleotide sequence ID" value="NC_022098.1"/>
</dbReference>
<dbReference type="Proteomes" id="UP000204584">
    <property type="component" value="Segment"/>
</dbReference>
<dbReference type="EMBL" id="KC977571">
    <property type="protein sequence ID" value="AGO85404.1"/>
    <property type="molecule type" value="Genomic_DNA"/>
</dbReference>
<gene>
    <name evidence="2" type="ORF">psal_cds_1145</name>
</gene>
<proteinExistence type="predicted"/>